<feature type="transmembrane region" description="Helical" evidence="14">
    <location>
        <begin position="12"/>
        <end position="33"/>
    </location>
</feature>
<comment type="subcellular location">
    <subcellularLocation>
        <location evidence="2">Cell membrane</location>
        <topology evidence="2">Multi-pass membrane protein</topology>
    </subcellularLocation>
</comment>
<reference evidence="20 22" key="2">
    <citation type="journal article" date="2020" name="Extremophiles">
        <title>Genomic analysis of Caldalkalibacillus thermarum TA2.A1 reveals aerobic alkaliphilic metabolism and evolutionary hallmarks linking alkaliphilic bacteria and plant life.</title>
        <authorList>
            <person name="de Jong S.I."/>
            <person name="van den Broek M.A."/>
            <person name="Merkel A.Y."/>
            <person name="de la Torre Cortes P."/>
            <person name="Kalamorz F."/>
            <person name="Cook G.M."/>
            <person name="van Loosdrecht M.C.M."/>
            <person name="McMillan D.G.G."/>
        </authorList>
    </citation>
    <scope>NUCLEOTIDE SEQUENCE [LARGE SCALE GENOMIC DNA]</scope>
    <source>
        <strain evidence="20 22">TA2.A1</strain>
    </source>
</reference>
<dbReference type="SUPFAM" id="SSF103190">
    <property type="entry name" value="Sensory domain-like"/>
    <property type="match status" value="1"/>
</dbReference>
<comment type="catalytic activity">
    <reaction evidence="1">
        <text>ATP + protein L-histidine = ADP + protein N-phospho-L-histidine.</text>
        <dbReference type="EC" id="2.7.13.3"/>
    </reaction>
</comment>
<dbReference type="SUPFAM" id="SSF158472">
    <property type="entry name" value="HAMP domain-like"/>
    <property type="match status" value="1"/>
</dbReference>
<evidence type="ECO:0000256" key="7">
    <source>
        <dbReference type="ARBA" id="ARBA00022692"/>
    </source>
</evidence>
<dbReference type="CDD" id="cd06225">
    <property type="entry name" value="HAMP"/>
    <property type="match status" value="1"/>
</dbReference>
<dbReference type="Pfam" id="PF02518">
    <property type="entry name" value="HATPase_c"/>
    <property type="match status" value="1"/>
</dbReference>
<evidence type="ECO:0000313" key="22">
    <source>
        <dbReference type="Proteomes" id="UP000825179"/>
    </source>
</evidence>
<dbReference type="InterPro" id="IPR005467">
    <property type="entry name" value="His_kinase_dom"/>
</dbReference>
<evidence type="ECO:0000259" key="15">
    <source>
        <dbReference type="PROSITE" id="PS50109"/>
    </source>
</evidence>
<evidence type="ECO:0000256" key="6">
    <source>
        <dbReference type="ARBA" id="ARBA00022679"/>
    </source>
</evidence>
<reference evidence="19 21" key="1">
    <citation type="journal article" date="2011" name="J. Bacteriol.">
        <title>Draft genome sequence of the thermoalkaliphilic Caldalkalibacillus thermarum strain TA2.A1.</title>
        <authorList>
            <person name="Kalamorz F."/>
            <person name="Keis S."/>
            <person name="McMillan D.G."/>
            <person name="Olsson K."/>
            <person name="Stanton J.A."/>
            <person name="Stockwell P."/>
            <person name="Black M.A."/>
            <person name="Klingeman D.M."/>
            <person name="Land M.L."/>
            <person name="Han C.S."/>
            <person name="Martin S.L."/>
            <person name="Becher S.A."/>
            <person name="Peddie C.J."/>
            <person name="Morgan H.W."/>
            <person name="Matthies D."/>
            <person name="Preiss L."/>
            <person name="Meier T."/>
            <person name="Brown S.D."/>
            <person name="Cook G.M."/>
        </authorList>
    </citation>
    <scope>NUCLEOTIDE SEQUENCE [LARGE SCALE GENOMIC DNA]</scope>
    <source>
        <strain evidence="19 21">TA2.A1</strain>
    </source>
</reference>
<evidence type="ECO:0000256" key="9">
    <source>
        <dbReference type="ARBA" id="ARBA00022777"/>
    </source>
</evidence>
<dbReference type="InterPro" id="IPR057640">
    <property type="entry name" value="Cache_WalK"/>
</dbReference>
<dbReference type="SMART" id="SM00304">
    <property type="entry name" value="HAMP"/>
    <property type="match status" value="1"/>
</dbReference>
<keyword evidence="9 19" id="KW-0418">Kinase</keyword>
<name>F5L8E4_CALTT</name>
<dbReference type="Gene3D" id="1.10.287.130">
    <property type="match status" value="1"/>
</dbReference>
<evidence type="ECO:0000259" key="16">
    <source>
        <dbReference type="PROSITE" id="PS50112"/>
    </source>
</evidence>
<dbReference type="Pfam" id="PF00512">
    <property type="entry name" value="HisKA"/>
    <property type="match status" value="1"/>
</dbReference>
<evidence type="ECO:0000256" key="11">
    <source>
        <dbReference type="ARBA" id="ARBA00022989"/>
    </source>
</evidence>
<dbReference type="GO" id="GO:0005524">
    <property type="term" value="F:ATP binding"/>
    <property type="evidence" value="ECO:0007669"/>
    <property type="project" value="UniProtKB-KW"/>
</dbReference>
<dbReference type="CDD" id="cd00130">
    <property type="entry name" value="PAS"/>
    <property type="match status" value="1"/>
</dbReference>
<keyword evidence="4" id="KW-1003">Cell membrane</keyword>
<dbReference type="InterPro" id="IPR013767">
    <property type="entry name" value="PAS_fold"/>
</dbReference>
<evidence type="ECO:0000256" key="14">
    <source>
        <dbReference type="SAM" id="Phobius"/>
    </source>
</evidence>
<dbReference type="PROSITE" id="PS50112">
    <property type="entry name" value="PAS"/>
    <property type="match status" value="1"/>
</dbReference>
<dbReference type="Gene3D" id="3.30.565.10">
    <property type="entry name" value="Histidine kinase-like ATPase, C-terminal domain"/>
    <property type="match status" value="1"/>
</dbReference>
<feature type="transmembrane region" description="Helical" evidence="14">
    <location>
        <begin position="183"/>
        <end position="203"/>
    </location>
</feature>
<keyword evidence="11 14" id="KW-1133">Transmembrane helix</keyword>
<dbReference type="EMBL" id="AFCE01000150">
    <property type="protein sequence ID" value="EGL82377.1"/>
    <property type="molecule type" value="Genomic_DNA"/>
</dbReference>
<dbReference type="FunFam" id="1.10.287.130:FF:000001">
    <property type="entry name" value="Two-component sensor histidine kinase"/>
    <property type="match status" value="1"/>
</dbReference>
<dbReference type="EC" id="2.7.13.3" evidence="3"/>
<gene>
    <name evidence="19" type="ORF">CathTA2_2096</name>
    <name evidence="20" type="ORF">HUR95_02240</name>
</gene>
<dbReference type="InterPro" id="IPR035965">
    <property type="entry name" value="PAS-like_dom_sf"/>
</dbReference>
<dbReference type="PANTHER" id="PTHR45453:SF1">
    <property type="entry name" value="PHOSPHATE REGULON SENSOR PROTEIN PHOR"/>
    <property type="match status" value="1"/>
</dbReference>
<dbReference type="SMART" id="SM00387">
    <property type="entry name" value="HATPase_c"/>
    <property type="match status" value="1"/>
</dbReference>
<evidence type="ECO:0000256" key="10">
    <source>
        <dbReference type="ARBA" id="ARBA00022840"/>
    </source>
</evidence>
<dbReference type="GO" id="GO:0000155">
    <property type="term" value="F:phosphorelay sensor kinase activity"/>
    <property type="evidence" value="ECO:0007669"/>
    <property type="project" value="InterPro"/>
</dbReference>
<dbReference type="InterPro" id="IPR003661">
    <property type="entry name" value="HisK_dim/P_dom"/>
</dbReference>
<evidence type="ECO:0000259" key="18">
    <source>
        <dbReference type="PROSITE" id="PS50885"/>
    </source>
</evidence>
<dbReference type="GO" id="GO:0004721">
    <property type="term" value="F:phosphoprotein phosphatase activity"/>
    <property type="evidence" value="ECO:0007669"/>
    <property type="project" value="TreeGrafter"/>
</dbReference>
<evidence type="ECO:0000256" key="12">
    <source>
        <dbReference type="ARBA" id="ARBA00023012"/>
    </source>
</evidence>
<feature type="domain" description="PAC" evidence="17">
    <location>
        <begin position="326"/>
        <end position="378"/>
    </location>
</feature>
<keyword evidence="6" id="KW-0808">Transferase</keyword>
<organism evidence="19 21">
    <name type="scientific">Caldalkalibacillus thermarum (strain TA2.A1)</name>
    <dbReference type="NCBI Taxonomy" id="986075"/>
    <lineage>
        <taxon>Bacteria</taxon>
        <taxon>Bacillati</taxon>
        <taxon>Bacillota</taxon>
        <taxon>Bacilli</taxon>
        <taxon>Bacillales</taxon>
        <taxon>Bacillaceae</taxon>
        <taxon>Caldalkalibacillus</taxon>
    </lineage>
</organism>
<feature type="domain" description="HAMP" evidence="18">
    <location>
        <begin position="204"/>
        <end position="256"/>
    </location>
</feature>
<sequence>MKQYTFFKGIHLKFIVILLLVIILAIQVFGAYFNRALESHLVNNFTRMLDQQAHLLAYSIQHELDKPYNEEEGLGAYEHIQFLIDKMFAAIPHAEIQVLDRNGVVISTNSDNRSIIGQRNTQIEVKRALLGTRDEAIRLHPKTGHRMKIMSIPIKVNQEVVGAVYLMASLEETYQSIAEINSLLVKGTLIALCLTAVIGVALARTISAPIKEMTKQTQAMAAGDFSKQVKVYSEDEIGQLAQGINHLSQRLSQALGEIEEEKNKLASILFYMSDGLIATDRKGRIILLNQQAEMMLNKQAKEVLGQKLSDVLDFPDEVQQDTLLFREGRFQVDIGADGQPLILEITVSPLHLDGEGQGLIAVLQDVTEREQLERDRKAFVANVSHELRTPLTTMKSYVETLISGAMDDPAVAKRFLQVIANETERMIRLVNKLLQLSKLDSKRFKLRLKKLDLHALIQETIQRFSFQLQERELTVKLDIEADLPPIEADKDMLTQVLDNILSNAIKYSLAGGQIKVTARQEGDQLKLVIEDEGVGIPKQELKHIFKRFYRVDKARSRDKGGVGLGLSITREMILAHQGSIEIDSDVGEGTAVTIRLPLQLSAREGAS</sequence>
<dbReference type="GO" id="GO:0016036">
    <property type="term" value="P:cellular response to phosphate starvation"/>
    <property type="evidence" value="ECO:0007669"/>
    <property type="project" value="TreeGrafter"/>
</dbReference>
<evidence type="ECO:0000256" key="2">
    <source>
        <dbReference type="ARBA" id="ARBA00004651"/>
    </source>
</evidence>
<keyword evidence="13 14" id="KW-0472">Membrane</keyword>
<dbReference type="KEGG" id="cthu:HUR95_02240"/>
<dbReference type="PROSITE" id="PS50885">
    <property type="entry name" value="HAMP"/>
    <property type="match status" value="1"/>
</dbReference>
<dbReference type="SUPFAM" id="SSF55874">
    <property type="entry name" value="ATPase domain of HSP90 chaperone/DNA topoisomerase II/histidine kinase"/>
    <property type="match status" value="1"/>
</dbReference>
<dbReference type="InterPro" id="IPR036890">
    <property type="entry name" value="HATPase_C_sf"/>
</dbReference>
<keyword evidence="7 14" id="KW-0812">Transmembrane</keyword>
<keyword evidence="12" id="KW-0902">Two-component regulatory system</keyword>
<keyword evidence="10" id="KW-0067">ATP-binding</keyword>
<dbReference type="Gene3D" id="3.30.450.20">
    <property type="entry name" value="PAS domain"/>
    <property type="match status" value="2"/>
</dbReference>
<protein>
    <recommendedName>
        <fullName evidence="3">histidine kinase</fullName>
        <ecNumber evidence="3">2.7.13.3</ecNumber>
    </recommendedName>
</protein>
<dbReference type="GO" id="GO:0006355">
    <property type="term" value="P:regulation of DNA-templated transcription"/>
    <property type="evidence" value="ECO:0007669"/>
    <property type="project" value="InterPro"/>
</dbReference>
<dbReference type="Proteomes" id="UP000010716">
    <property type="component" value="Unassembled WGS sequence"/>
</dbReference>
<feature type="domain" description="Histidine kinase" evidence="15">
    <location>
        <begin position="382"/>
        <end position="600"/>
    </location>
</feature>
<dbReference type="InterPro" id="IPR000014">
    <property type="entry name" value="PAS"/>
</dbReference>
<dbReference type="PROSITE" id="PS50113">
    <property type="entry name" value="PAC"/>
    <property type="match status" value="1"/>
</dbReference>
<dbReference type="OrthoDB" id="9813151at2"/>
<evidence type="ECO:0000256" key="13">
    <source>
        <dbReference type="ARBA" id="ARBA00023136"/>
    </source>
</evidence>
<dbReference type="CDD" id="cd00075">
    <property type="entry name" value="HATPase"/>
    <property type="match status" value="1"/>
</dbReference>
<evidence type="ECO:0000313" key="21">
    <source>
        <dbReference type="Proteomes" id="UP000010716"/>
    </source>
</evidence>
<keyword evidence="5" id="KW-0597">Phosphoprotein</keyword>
<evidence type="ECO:0000256" key="1">
    <source>
        <dbReference type="ARBA" id="ARBA00000085"/>
    </source>
</evidence>
<dbReference type="PROSITE" id="PS50109">
    <property type="entry name" value="HIS_KIN"/>
    <property type="match status" value="1"/>
</dbReference>
<dbReference type="SMART" id="SM00091">
    <property type="entry name" value="PAS"/>
    <property type="match status" value="1"/>
</dbReference>
<keyword evidence="8" id="KW-0547">Nucleotide-binding</keyword>
<dbReference type="PANTHER" id="PTHR45453">
    <property type="entry name" value="PHOSPHATE REGULON SENSOR PROTEIN PHOR"/>
    <property type="match status" value="1"/>
</dbReference>
<dbReference type="EMBL" id="CP082237">
    <property type="protein sequence ID" value="QZT34254.1"/>
    <property type="molecule type" value="Genomic_DNA"/>
</dbReference>
<evidence type="ECO:0000313" key="20">
    <source>
        <dbReference type="EMBL" id="QZT34254.1"/>
    </source>
</evidence>
<dbReference type="InterPro" id="IPR003594">
    <property type="entry name" value="HATPase_dom"/>
</dbReference>
<keyword evidence="22" id="KW-1185">Reference proteome</keyword>
<dbReference type="InterPro" id="IPR050351">
    <property type="entry name" value="BphY/WalK/GraS-like"/>
</dbReference>
<dbReference type="InterPro" id="IPR029151">
    <property type="entry name" value="Sensor-like_sf"/>
</dbReference>
<dbReference type="NCBIfam" id="TIGR00229">
    <property type="entry name" value="sensory_box"/>
    <property type="match status" value="1"/>
</dbReference>
<evidence type="ECO:0000256" key="4">
    <source>
        <dbReference type="ARBA" id="ARBA00022475"/>
    </source>
</evidence>
<dbReference type="InterPro" id="IPR004358">
    <property type="entry name" value="Sig_transdc_His_kin-like_C"/>
</dbReference>
<evidence type="ECO:0000256" key="3">
    <source>
        <dbReference type="ARBA" id="ARBA00012438"/>
    </source>
</evidence>
<evidence type="ECO:0000256" key="8">
    <source>
        <dbReference type="ARBA" id="ARBA00022741"/>
    </source>
</evidence>
<dbReference type="InterPro" id="IPR003660">
    <property type="entry name" value="HAMP_dom"/>
</dbReference>
<accession>F5L8E4</accession>
<dbReference type="SUPFAM" id="SSF47384">
    <property type="entry name" value="Homodimeric domain of signal transducing histidine kinase"/>
    <property type="match status" value="1"/>
</dbReference>
<evidence type="ECO:0000259" key="17">
    <source>
        <dbReference type="PROSITE" id="PS50113"/>
    </source>
</evidence>
<reference evidence="20" key="3">
    <citation type="submission" date="2021-08" db="EMBL/GenBank/DDBJ databases">
        <authorList>
            <person name="de Jong S."/>
            <person name="van den Broek M."/>
            <person name="Merkel A."/>
            <person name="de la Torre Cortes P."/>
            <person name="Kalamorz F."/>
            <person name="Cook G."/>
            <person name="van Loosdrecht M."/>
            <person name="McMillan D."/>
        </authorList>
    </citation>
    <scope>NUCLEOTIDE SEQUENCE</scope>
    <source>
        <strain evidence="20">TA2.A1</strain>
    </source>
</reference>
<dbReference type="PRINTS" id="PR00344">
    <property type="entry name" value="BCTRLSENSOR"/>
</dbReference>
<dbReference type="InterPro" id="IPR036097">
    <property type="entry name" value="HisK_dim/P_sf"/>
</dbReference>
<dbReference type="FunFam" id="3.30.565.10:FF:000006">
    <property type="entry name" value="Sensor histidine kinase WalK"/>
    <property type="match status" value="1"/>
</dbReference>
<dbReference type="Pfam" id="PF00672">
    <property type="entry name" value="HAMP"/>
    <property type="match status" value="1"/>
</dbReference>
<feature type="domain" description="PAS" evidence="16">
    <location>
        <begin position="261"/>
        <end position="314"/>
    </location>
</feature>
<dbReference type="Gene3D" id="1.10.8.500">
    <property type="entry name" value="HAMP domain in histidine kinase"/>
    <property type="match status" value="1"/>
</dbReference>
<dbReference type="RefSeq" id="WP_007505352.1">
    <property type="nucleotide sequence ID" value="NZ_AFCE01000150.1"/>
</dbReference>
<dbReference type="Proteomes" id="UP000825179">
    <property type="component" value="Chromosome"/>
</dbReference>
<dbReference type="Pfam" id="PF00989">
    <property type="entry name" value="PAS"/>
    <property type="match status" value="1"/>
</dbReference>
<dbReference type="AlphaFoldDB" id="F5L8E4"/>
<dbReference type="CDD" id="cd00082">
    <property type="entry name" value="HisKA"/>
    <property type="match status" value="1"/>
</dbReference>
<dbReference type="GO" id="GO:0005886">
    <property type="term" value="C:plasma membrane"/>
    <property type="evidence" value="ECO:0007669"/>
    <property type="project" value="UniProtKB-SubCell"/>
</dbReference>
<dbReference type="Pfam" id="PF23846">
    <property type="entry name" value="Cache_WalK"/>
    <property type="match status" value="1"/>
</dbReference>
<dbReference type="InterPro" id="IPR000700">
    <property type="entry name" value="PAS-assoc_C"/>
</dbReference>
<dbReference type="SMART" id="SM00388">
    <property type="entry name" value="HisKA"/>
    <property type="match status" value="1"/>
</dbReference>
<dbReference type="eggNOG" id="COG5002">
    <property type="taxonomic scope" value="Bacteria"/>
</dbReference>
<proteinExistence type="predicted"/>
<evidence type="ECO:0000256" key="5">
    <source>
        <dbReference type="ARBA" id="ARBA00022553"/>
    </source>
</evidence>
<evidence type="ECO:0000313" key="19">
    <source>
        <dbReference type="EMBL" id="EGL82377.1"/>
    </source>
</evidence>
<dbReference type="SUPFAM" id="SSF55785">
    <property type="entry name" value="PYP-like sensor domain (PAS domain)"/>
    <property type="match status" value="1"/>
</dbReference>